<protein>
    <submittedName>
        <fullName evidence="2">Uncharacterized protein</fullName>
    </submittedName>
</protein>
<accession>A0AA39X8J0</accession>
<feature type="region of interest" description="Disordered" evidence="1">
    <location>
        <begin position="1"/>
        <end position="33"/>
    </location>
</feature>
<comment type="caution">
    <text evidence="2">The sequence shown here is derived from an EMBL/GenBank/DDBJ whole genome shotgun (WGS) entry which is preliminary data.</text>
</comment>
<organism evidence="2 3">
    <name type="scientific">Bombardia bombarda</name>
    <dbReference type="NCBI Taxonomy" id="252184"/>
    <lineage>
        <taxon>Eukaryota</taxon>
        <taxon>Fungi</taxon>
        <taxon>Dikarya</taxon>
        <taxon>Ascomycota</taxon>
        <taxon>Pezizomycotina</taxon>
        <taxon>Sordariomycetes</taxon>
        <taxon>Sordariomycetidae</taxon>
        <taxon>Sordariales</taxon>
        <taxon>Lasiosphaeriaceae</taxon>
        <taxon>Bombardia</taxon>
    </lineage>
</organism>
<evidence type="ECO:0000313" key="2">
    <source>
        <dbReference type="EMBL" id="KAK0629293.1"/>
    </source>
</evidence>
<dbReference type="Proteomes" id="UP001174934">
    <property type="component" value="Unassembled WGS sequence"/>
</dbReference>
<sequence>MIPTPTEHELTDRWRHDSLTEPSSDPSRPSLAAFADAGHPFSVPMTGDVQNMLVGFDSKRMALATGPWLEPSANPFDLRSRKGVQLKVVLPDIQGGSASFRDGFSTHSGSSYDHLSAEVGVSVGYPFLSGSVSGKYDKTVMENENSVQASRNATCRVGRIVLDGPLPFSPEAVMLLCARDGPARFRQRYGDYYVCGYELGGDAGACLSASSASKSKTETLELTVTVKVLFVKVSVTHKTSSSSSSAESKLSFSGYNTLTKQTESVAVVSKRAYDEKQALINQAAVRYLATVANLPQEVRKRMRQLKLCDGQALPLNACADICQSGLVVQLLLAPYARLNQYVSLVSQPSLDMLIGDFPGDSEGDPRLAAAARLLLSA</sequence>
<proteinExistence type="predicted"/>
<reference evidence="2" key="1">
    <citation type="submission" date="2023-06" db="EMBL/GenBank/DDBJ databases">
        <title>Genome-scale phylogeny and comparative genomics of the fungal order Sordariales.</title>
        <authorList>
            <consortium name="Lawrence Berkeley National Laboratory"/>
            <person name="Hensen N."/>
            <person name="Bonometti L."/>
            <person name="Westerberg I."/>
            <person name="Brannstrom I.O."/>
            <person name="Guillou S."/>
            <person name="Cros-Aarteil S."/>
            <person name="Calhoun S."/>
            <person name="Haridas S."/>
            <person name="Kuo A."/>
            <person name="Mondo S."/>
            <person name="Pangilinan J."/>
            <person name="Riley R."/>
            <person name="LaButti K."/>
            <person name="Andreopoulos B."/>
            <person name="Lipzen A."/>
            <person name="Chen C."/>
            <person name="Yanf M."/>
            <person name="Daum C."/>
            <person name="Ng V."/>
            <person name="Clum A."/>
            <person name="Steindorff A."/>
            <person name="Ohm R."/>
            <person name="Martin F."/>
            <person name="Silar P."/>
            <person name="Natvig D."/>
            <person name="Lalanne C."/>
            <person name="Gautier V."/>
            <person name="Ament-velasquez S.L."/>
            <person name="Kruys A."/>
            <person name="Hutchinson M.I."/>
            <person name="Powell A.J."/>
            <person name="Barry K."/>
            <person name="Miller A.N."/>
            <person name="Grigoriev I.V."/>
            <person name="Debuchy R."/>
            <person name="Gladieux P."/>
            <person name="Thoren M.H."/>
            <person name="Johannesson H."/>
        </authorList>
    </citation>
    <scope>NUCLEOTIDE SEQUENCE</scope>
    <source>
        <strain evidence="2">SMH3391-2</strain>
    </source>
</reference>
<keyword evidence="3" id="KW-1185">Reference proteome</keyword>
<evidence type="ECO:0000313" key="3">
    <source>
        <dbReference type="Proteomes" id="UP001174934"/>
    </source>
</evidence>
<dbReference type="AlphaFoldDB" id="A0AA39X8J0"/>
<name>A0AA39X8J0_9PEZI</name>
<dbReference type="EMBL" id="JAULSR010000002">
    <property type="protein sequence ID" value="KAK0629293.1"/>
    <property type="molecule type" value="Genomic_DNA"/>
</dbReference>
<gene>
    <name evidence="2" type="ORF">B0T17DRAFT_615088</name>
</gene>
<feature type="compositionally biased region" description="Basic and acidic residues" evidence="1">
    <location>
        <begin position="1"/>
        <end position="19"/>
    </location>
</feature>
<evidence type="ECO:0000256" key="1">
    <source>
        <dbReference type="SAM" id="MobiDB-lite"/>
    </source>
</evidence>